<feature type="region of interest" description="Disordered" evidence="1">
    <location>
        <begin position="42"/>
        <end position="67"/>
    </location>
</feature>
<evidence type="ECO:0000313" key="2">
    <source>
        <dbReference type="EMBL" id="CAG8679280.1"/>
    </source>
</evidence>
<dbReference type="EMBL" id="CAJVPY010007351">
    <property type="protein sequence ID" value="CAG8679280.1"/>
    <property type="molecule type" value="Genomic_DNA"/>
</dbReference>
<dbReference type="AlphaFoldDB" id="A0A9N9EHW3"/>
<evidence type="ECO:0000313" key="3">
    <source>
        <dbReference type="Proteomes" id="UP000789405"/>
    </source>
</evidence>
<name>A0A9N9EHW3_9GLOM</name>
<reference evidence="2" key="1">
    <citation type="submission" date="2021-06" db="EMBL/GenBank/DDBJ databases">
        <authorList>
            <person name="Kallberg Y."/>
            <person name="Tangrot J."/>
            <person name="Rosling A."/>
        </authorList>
    </citation>
    <scope>NUCLEOTIDE SEQUENCE</scope>
    <source>
        <strain evidence="2">MA453B</strain>
    </source>
</reference>
<keyword evidence="3" id="KW-1185">Reference proteome</keyword>
<evidence type="ECO:0000256" key="1">
    <source>
        <dbReference type="SAM" id="MobiDB-lite"/>
    </source>
</evidence>
<feature type="compositionally biased region" description="Polar residues" evidence="1">
    <location>
        <begin position="134"/>
        <end position="148"/>
    </location>
</feature>
<feature type="region of interest" description="Disordered" evidence="1">
    <location>
        <begin position="134"/>
        <end position="155"/>
    </location>
</feature>
<feature type="region of interest" description="Disordered" evidence="1">
    <location>
        <begin position="248"/>
        <end position="270"/>
    </location>
</feature>
<organism evidence="2 3">
    <name type="scientific">Dentiscutata erythropus</name>
    <dbReference type="NCBI Taxonomy" id="1348616"/>
    <lineage>
        <taxon>Eukaryota</taxon>
        <taxon>Fungi</taxon>
        <taxon>Fungi incertae sedis</taxon>
        <taxon>Mucoromycota</taxon>
        <taxon>Glomeromycotina</taxon>
        <taxon>Glomeromycetes</taxon>
        <taxon>Diversisporales</taxon>
        <taxon>Gigasporaceae</taxon>
        <taxon>Dentiscutata</taxon>
    </lineage>
</organism>
<gene>
    <name evidence="2" type="ORF">DERYTH_LOCUS11703</name>
</gene>
<protein>
    <submittedName>
        <fullName evidence="2">19473_t:CDS:1</fullName>
    </submittedName>
</protein>
<dbReference type="OrthoDB" id="2401788at2759"/>
<sequence>MDSNKNSNNISPDYIEIVGGSYMQHQRPLNSLPTPPIITTAFNNGANGNGAGGTITPPPDSSRSSGAQPLRIAPAQYSNIIPANYVNISNNNLAGLSGFPIQSIAAQCCLPNQQQYFANDVSNQNKIISVSKPNIQANAPRDANSSARPPSLHQQERPESIVFLYQIPNDSKIYLVKCVEVSQLLDTDYHSLEGILHNRSQPQQQVQQNLKNHLQQHLQNRLQPQQSQPSQNLALYQQQQQITLQQNQIRHHPYQQRQSPKETVHNTLGGGKNVKVPVSNNFQANVNNQEITQFNVDMNNAGNFDMAMIPMAATPGAPYMVTPSATPTMRNDHIGNNVEFSVTSLLTQQQQQMMNGMLTAATISTQQQQQVFDAQFKK</sequence>
<comment type="caution">
    <text evidence="2">The sequence shown here is derived from an EMBL/GenBank/DDBJ whole genome shotgun (WGS) entry which is preliminary data.</text>
</comment>
<proteinExistence type="predicted"/>
<accession>A0A9N9EHW3</accession>
<dbReference type="Proteomes" id="UP000789405">
    <property type="component" value="Unassembled WGS sequence"/>
</dbReference>